<evidence type="ECO:0000256" key="2">
    <source>
        <dbReference type="ARBA" id="ARBA00023268"/>
    </source>
</evidence>
<reference evidence="6" key="1">
    <citation type="submission" date="2025-08" db="UniProtKB">
        <authorList>
            <consortium name="RefSeq"/>
        </authorList>
    </citation>
    <scope>IDENTIFICATION</scope>
    <source>
        <tissue evidence="6">Whole body</tissue>
    </source>
</reference>
<dbReference type="EC" id="2.7.7.49" evidence="1"/>
<sequence length="734" mass="84210">MRQPSNVSELRSFLGMIHYYDRFIPNLSSILQPLNRLLQKNVKFYWSTECEKSFQAAKKAFASPKCLVHFDPRLPITLATDASAYGVGAVLSHIFPDGSEKAIQYASQTLSKTQQSYSQIDKEAYAIIYGVKKFHQYLQGAKFTLITDHKPLTQIFSPTKGLPFYTASRMQHYALFLQGFNYDIKYRRSEQHANADCLSRLPIPRGSSSPEQEFECDIIDDFQKVTFETLPITAEQVAKCTLQDRELSKLLNFLESGKGYFKNNKYDTVPLEEFTLLHGVIFRNHRVVVPFQLRKQILRELHEGHFGIVRMKHLARGYVWWNKIDKDIEEISKNCGNCNRFKNNPPKISHIWEPTESPFERVHADFAGPFLGHNFLILVDAHTKWPEIHIVKNITSQTTINICRQYFCTYGLPRYFVTDNGRSFTSNEFTNFLKVNGIIHKRTAPFHPATNGQAERYVQTLKNALKRMQSNHTNVHVDLQKLLLQYRNTPHAGTGKTPAEMLFARKIRTRLDLLRPFESKFQAQNTPINFTEGERVSARNYSGTDKWLFGRICERLGTLHYKIRLDDGREWKRHVNQLRKIGEYTPSSLEDYITLDYAPPEIVRGNTSDCEERGSSRDNVRGNSNDTNVRDSSSESNSSTLRNSPTSSDITVRNASESSVTTPPAPPYSPLSQDGNNTLYSTPTSSFQASTPVHTPPLKPPLLQIPENLTLKRPQRVGRIPERLKDCVMPKRMK</sequence>
<dbReference type="GO" id="GO:0015074">
    <property type="term" value="P:DNA integration"/>
    <property type="evidence" value="ECO:0007669"/>
    <property type="project" value="InterPro"/>
</dbReference>
<feature type="compositionally biased region" description="Basic and acidic residues" evidence="3">
    <location>
        <begin position="610"/>
        <end position="620"/>
    </location>
</feature>
<feature type="compositionally biased region" description="Polar residues" evidence="3">
    <location>
        <begin position="640"/>
        <end position="662"/>
    </location>
</feature>
<dbReference type="Gene3D" id="1.10.340.70">
    <property type="match status" value="1"/>
</dbReference>
<dbReference type="GO" id="GO:0003964">
    <property type="term" value="F:RNA-directed DNA polymerase activity"/>
    <property type="evidence" value="ECO:0007669"/>
    <property type="project" value="UniProtKB-EC"/>
</dbReference>
<feature type="domain" description="Integrase catalytic" evidence="4">
    <location>
        <begin position="354"/>
        <end position="506"/>
    </location>
</feature>
<evidence type="ECO:0000259" key="4">
    <source>
        <dbReference type="PROSITE" id="PS50994"/>
    </source>
</evidence>
<dbReference type="Proteomes" id="UP000504618">
    <property type="component" value="Unplaced"/>
</dbReference>
<dbReference type="InterPro" id="IPR036397">
    <property type="entry name" value="RNaseH_sf"/>
</dbReference>
<dbReference type="CDD" id="cd09274">
    <property type="entry name" value="RNase_HI_RT_Ty3"/>
    <property type="match status" value="1"/>
</dbReference>
<dbReference type="GO" id="GO:0042575">
    <property type="term" value="C:DNA polymerase complex"/>
    <property type="evidence" value="ECO:0007669"/>
    <property type="project" value="UniProtKB-ARBA"/>
</dbReference>
<dbReference type="PANTHER" id="PTHR37984">
    <property type="entry name" value="PROTEIN CBG26694"/>
    <property type="match status" value="1"/>
</dbReference>
<evidence type="ECO:0000256" key="1">
    <source>
        <dbReference type="ARBA" id="ARBA00012493"/>
    </source>
</evidence>
<accession>A0A6J1QUQ7</accession>
<dbReference type="InterPro" id="IPR012337">
    <property type="entry name" value="RNaseH-like_sf"/>
</dbReference>
<dbReference type="SUPFAM" id="SSF53098">
    <property type="entry name" value="Ribonuclease H-like"/>
    <property type="match status" value="1"/>
</dbReference>
<protein>
    <recommendedName>
        <fullName evidence="1">RNA-directed DNA polymerase</fullName>
        <ecNumber evidence="1">2.7.7.49</ecNumber>
    </recommendedName>
</protein>
<evidence type="ECO:0000256" key="3">
    <source>
        <dbReference type="SAM" id="MobiDB-lite"/>
    </source>
</evidence>
<proteinExistence type="predicted"/>
<dbReference type="InterPro" id="IPR050951">
    <property type="entry name" value="Retrovirus_Pol_polyprotein"/>
</dbReference>
<dbReference type="InterPro" id="IPR041577">
    <property type="entry name" value="RT_RNaseH_2"/>
</dbReference>
<dbReference type="FunFam" id="3.30.70.270:FF:000026">
    <property type="entry name" value="Transposon Ty3-G Gag-Pol polyprotein"/>
    <property type="match status" value="1"/>
</dbReference>
<evidence type="ECO:0000313" key="6">
    <source>
        <dbReference type="RefSeq" id="XP_024885583.1"/>
    </source>
</evidence>
<dbReference type="InterPro" id="IPR041588">
    <property type="entry name" value="Integrase_H2C2"/>
</dbReference>
<keyword evidence="2" id="KW-0511">Multifunctional enzyme</keyword>
<organism evidence="5 6">
    <name type="scientific">Temnothorax curvispinosus</name>
    <dbReference type="NCBI Taxonomy" id="300111"/>
    <lineage>
        <taxon>Eukaryota</taxon>
        <taxon>Metazoa</taxon>
        <taxon>Ecdysozoa</taxon>
        <taxon>Arthropoda</taxon>
        <taxon>Hexapoda</taxon>
        <taxon>Insecta</taxon>
        <taxon>Pterygota</taxon>
        <taxon>Neoptera</taxon>
        <taxon>Endopterygota</taxon>
        <taxon>Hymenoptera</taxon>
        <taxon>Apocrita</taxon>
        <taxon>Aculeata</taxon>
        <taxon>Formicoidea</taxon>
        <taxon>Formicidae</taxon>
        <taxon>Myrmicinae</taxon>
        <taxon>Temnothorax</taxon>
    </lineage>
</organism>
<dbReference type="SUPFAM" id="SSF56672">
    <property type="entry name" value="DNA/RNA polymerases"/>
    <property type="match status" value="1"/>
</dbReference>
<dbReference type="GO" id="GO:0003676">
    <property type="term" value="F:nucleic acid binding"/>
    <property type="evidence" value="ECO:0007669"/>
    <property type="project" value="InterPro"/>
</dbReference>
<dbReference type="RefSeq" id="XP_024885583.1">
    <property type="nucleotide sequence ID" value="XM_025029815.1"/>
</dbReference>
<gene>
    <name evidence="6" type="primary">LOC112463408</name>
</gene>
<feature type="compositionally biased region" description="Polar residues" evidence="3">
    <location>
        <begin position="670"/>
        <end position="693"/>
    </location>
</feature>
<dbReference type="InterPro" id="IPR001584">
    <property type="entry name" value="Integrase_cat-core"/>
</dbReference>
<dbReference type="Pfam" id="PF17921">
    <property type="entry name" value="Integrase_H2C2"/>
    <property type="match status" value="1"/>
</dbReference>
<dbReference type="Gene3D" id="3.30.70.270">
    <property type="match status" value="1"/>
</dbReference>
<dbReference type="OrthoDB" id="7549133at2759"/>
<dbReference type="InterPro" id="IPR043502">
    <property type="entry name" value="DNA/RNA_pol_sf"/>
</dbReference>
<keyword evidence="5" id="KW-1185">Reference proteome</keyword>
<dbReference type="FunFam" id="1.10.340.70:FF:000004">
    <property type="entry name" value="Retrovirus-related Pol polyprotein from transposon 297-like Protein"/>
    <property type="match status" value="1"/>
</dbReference>
<name>A0A6J1QUQ7_9HYME</name>
<dbReference type="AlphaFoldDB" id="A0A6J1QUQ7"/>
<dbReference type="Gene3D" id="3.30.420.10">
    <property type="entry name" value="Ribonuclease H-like superfamily/Ribonuclease H"/>
    <property type="match status" value="1"/>
</dbReference>
<dbReference type="PROSITE" id="PS50994">
    <property type="entry name" value="INTEGRASE"/>
    <property type="match status" value="1"/>
</dbReference>
<dbReference type="FunFam" id="3.30.420.10:FF:000063">
    <property type="entry name" value="Retrovirus-related Pol polyprotein from transposon 297-like Protein"/>
    <property type="match status" value="1"/>
</dbReference>
<dbReference type="GeneID" id="112463408"/>
<dbReference type="PANTHER" id="PTHR37984:SF5">
    <property type="entry name" value="PROTEIN NYNRIN-LIKE"/>
    <property type="match status" value="1"/>
</dbReference>
<dbReference type="InterPro" id="IPR043128">
    <property type="entry name" value="Rev_trsase/Diguanyl_cyclase"/>
</dbReference>
<dbReference type="Pfam" id="PF17919">
    <property type="entry name" value="RT_RNaseH_2"/>
    <property type="match status" value="1"/>
</dbReference>
<evidence type="ECO:0000313" key="5">
    <source>
        <dbReference type="Proteomes" id="UP000504618"/>
    </source>
</evidence>
<dbReference type="Pfam" id="PF00665">
    <property type="entry name" value="rve"/>
    <property type="match status" value="1"/>
</dbReference>
<feature type="region of interest" description="Disordered" evidence="3">
    <location>
        <begin position="601"/>
        <end position="702"/>
    </location>
</feature>